<evidence type="ECO:0000313" key="2">
    <source>
        <dbReference type="Proteomes" id="UP001642487"/>
    </source>
</evidence>
<accession>A0ABP0XS30</accession>
<reference evidence="1 2" key="1">
    <citation type="submission" date="2024-03" db="EMBL/GenBank/DDBJ databases">
        <authorList>
            <person name="Gkanogiannis A."/>
            <person name="Becerra Lopez-Lavalle L."/>
        </authorList>
    </citation>
    <scope>NUCLEOTIDE SEQUENCE [LARGE SCALE GENOMIC DNA]</scope>
</reference>
<proteinExistence type="predicted"/>
<sequence length="87" mass="10118">MEPTLNIPFFYFILPASTPAFLNHRPTLLHLTNDQGRRRRRSHQQRLGRSACYSRDKGYSATASLLDATIKLRPWRRQLHSKGALEI</sequence>
<gene>
    <name evidence="1" type="ORF">CITCOLO1_LOCUS1330</name>
</gene>
<dbReference type="EMBL" id="OZ021735">
    <property type="protein sequence ID" value="CAK9309741.1"/>
    <property type="molecule type" value="Genomic_DNA"/>
</dbReference>
<keyword evidence="2" id="KW-1185">Reference proteome</keyword>
<dbReference type="Proteomes" id="UP001642487">
    <property type="component" value="Chromosome 1"/>
</dbReference>
<name>A0ABP0XS30_9ROSI</name>
<protein>
    <submittedName>
        <fullName evidence="1">Uncharacterized protein</fullName>
    </submittedName>
</protein>
<organism evidence="1 2">
    <name type="scientific">Citrullus colocynthis</name>
    <name type="common">colocynth</name>
    <dbReference type="NCBI Taxonomy" id="252529"/>
    <lineage>
        <taxon>Eukaryota</taxon>
        <taxon>Viridiplantae</taxon>
        <taxon>Streptophyta</taxon>
        <taxon>Embryophyta</taxon>
        <taxon>Tracheophyta</taxon>
        <taxon>Spermatophyta</taxon>
        <taxon>Magnoliopsida</taxon>
        <taxon>eudicotyledons</taxon>
        <taxon>Gunneridae</taxon>
        <taxon>Pentapetalae</taxon>
        <taxon>rosids</taxon>
        <taxon>fabids</taxon>
        <taxon>Cucurbitales</taxon>
        <taxon>Cucurbitaceae</taxon>
        <taxon>Benincaseae</taxon>
        <taxon>Citrullus</taxon>
    </lineage>
</organism>
<evidence type="ECO:0000313" key="1">
    <source>
        <dbReference type="EMBL" id="CAK9309741.1"/>
    </source>
</evidence>